<evidence type="ECO:0000313" key="1">
    <source>
        <dbReference type="EMBL" id="GAG04075.1"/>
    </source>
</evidence>
<protein>
    <recommendedName>
        <fullName evidence="2">Phage portal protein</fullName>
    </recommendedName>
</protein>
<sequence>GQETTLDQENVVHIQQVDPYSDTYGLATLRAAGSEVDISNSIRTAQKYGMDNAFFPPAIISGKMGKEVKEELKKDLMETNMGPTKGRAFLLAREHLDIKPFMLTPVEVDYIQSLEFSYETLAVALDVDPVLIGLSKRATYENKHAAQVAIWADVHIPHLVNSRDQINLQLLPQMDLKDGSFLDFDLSRTPAVVDMRKKNAEEAAIYLDQLHASPRAVNARLNLGFSDDDLPKGALVPMSLVYLDAPSTERPAPAETRTLIANLQTE</sequence>
<name>X0UEQ8_9ZZZZ</name>
<dbReference type="EMBL" id="BARS01026746">
    <property type="protein sequence ID" value="GAG04075.1"/>
    <property type="molecule type" value="Genomic_DNA"/>
</dbReference>
<organism evidence="1">
    <name type="scientific">marine sediment metagenome</name>
    <dbReference type="NCBI Taxonomy" id="412755"/>
    <lineage>
        <taxon>unclassified sequences</taxon>
        <taxon>metagenomes</taxon>
        <taxon>ecological metagenomes</taxon>
    </lineage>
</organism>
<proteinExistence type="predicted"/>
<comment type="caution">
    <text evidence="1">The sequence shown here is derived from an EMBL/GenBank/DDBJ whole genome shotgun (WGS) entry which is preliminary data.</text>
</comment>
<dbReference type="AlphaFoldDB" id="X0UEQ8"/>
<reference evidence="1" key="1">
    <citation type="journal article" date="2014" name="Front. Microbiol.">
        <title>High frequency of phylogenetically diverse reductive dehalogenase-homologous genes in deep subseafloor sedimentary metagenomes.</title>
        <authorList>
            <person name="Kawai M."/>
            <person name="Futagami T."/>
            <person name="Toyoda A."/>
            <person name="Takaki Y."/>
            <person name="Nishi S."/>
            <person name="Hori S."/>
            <person name="Arai W."/>
            <person name="Tsubouchi T."/>
            <person name="Morono Y."/>
            <person name="Uchiyama I."/>
            <person name="Ito T."/>
            <person name="Fujiyama A."/>
            <person name="Inagaki F."/>
            <person name="Takami H."/>
        </authorList>
    </citation>
    <scope>NUCLEOTIDE SEQUENCE</scope>
    <source>
        <strain evidence="1">Expedition CK06-06</strain>
    </source>
</reference>
<gene>
    <name evidence="1" type="ORF">S01H1_42112</name>
</gene>
<feature type="non-terminal residue" evidence="1">
    <location>
        <position position="1"/>
    </location>
</feature>
<feature type="non-terminal residue" evidence="1">
    <location>
        <position position="266"/>
    </location>
</feature>
<accession>X0UEQ8</accession>
<dbReference type="Pfam" id="PF04860">
    <property type="entry name" value="Phage_portal"/>
    <property type="match status" value="1"/>
</dbReference>
<dbReference type="InterPro" id="IPR006944">
    <property type="entry name" value="Phage/GTA_portal"/>
</dbReference>
<evidence type="ECO:0008006" key="2">
    <source>
        <dbReference type="Google" id="ProtNLM"/>
    </source>
</evidence>